<sequence>MHQSTANQLMVYLSVTDWITSVTYLTTIPLNLYPRTFTSDVACKLIFFCNVSAFSCSLVMVFLVTIDRFLTVYEPFSTWKFTPFRCKLITAGFIALTCGSAIPDLLMAQVRVIDVQSSEANVTVKGHQCGKSEQGELLLLQKISNIFKIVCFVSILTCFVVMYYLIARKVYKSKQKFLKHHINEHSNKALDLNTRTTTLDDSHKAVNGTITSFQSNQVQALATAEDTRKDIRQETAVKQRKRNTTNDINCKITLMIFLMAIASIVSMMPYCVRAFVSGWPWWWELLNNAAAINSSVNPFIIGFCNSEFRVYVKSILRCRNVK</sequence>
<reference evidence="10" key="2">
    <citation type="submission" date="2020-11" db="EMBL/GenBank/DDBJ databases">
        <authorList>
            <person name="McCartney M.A."/>
            <person name="Auch B."/>
            <person name="Kono T."/>
            <person name="Mallez S."/>
            <person name="Becker A."/>
            <person name="Gohl D.M."/>
            <person name="Silverstein K.A.T."/>
            <person name="Koren S."/>
            <person name="Bechman K.B."/>
            <person name="Herman A."/>
            <person name="Abrahante J.E."/>
            <person name="Garbe J."/>
        </authorList>
    </citation>
    <scope>NUCLEOTIDE SEQUENCE</scope>
    <source>
        <strain evidence="10">Duluth1</strain>
        <tissue evidence="10">Whole animal</tissue>
    </source>
</reference>
<evidence type="ECO:0000256" key="5">
    <source>
        <dbReference type="ARBA" id="ARBA00023136"/>
    </source>
</evidence>
<accession>A0A9D4CZS3</accession>
<evidence type="ECO:0000259" key="9">
    <source>
        <dbReference type="PROSITE" id="PS50262"/>
    </source>
</evidence>
<organism evidence="10 11">
    <name type="scientific">Dreissena polymorpha</name>
    <name type="common">Zebra mussel</name>
    <name type="synonym">Mytilus polymorpha</name>
    <dbReference type="NCBI Taxonomy" id="45954"/>
    <lineage>
        <taxon>Eukaryota</taxon>
        <taxon>Metazoa</taxon>
        <taxon>Spiralia</taxon>
        <taxon>Lophotrochozoa</taxon>
        <taxon>Mollusca</taxon>
        <taxon>Bivalvia</taxon>
        <taxon>Autobranchia</taxon>
        <taxon>Heteroconchia</taxon>
        <taxon>Euheterodonta</taxon>
        <taxon>Imparidentia</taxon>
        <taxon>Neoheterodontei</taxon>
        <taxon>Myida</taxon>
        <taxon>Dreissenoidea</taxon>
        <taxon>Dreissenidae</taxon>
        <taxon>Dreissena</taxon>
    </lineage>
</organism>
<proteinExistence type="inferred from homology"/>
<feature type="transmembrane region" description="Helical" evidence="8">
    <location>
        <begin position="12"/>
        <end position="33"/>
    </location>
</feature>
<keyword evidence="4 8" id="KW-1133">Transmembrane helix</keyword>
<keyword evidence="5 8" id="KW-0472">Membrane</keyword>
<comment type="subcellular location">
    <subcellularLocation>
        <location evidence="1">Cell membrane</location>
        <topology evidence="1">Multi-pass membrane protein</topology>
    </subcellularLocation>
</comment>
<evidence type="ECO:0000256" key="2">
    <source>
        <dbReference type="ARBA" id="ARBA00022475"/>
    </source>
</evidence>
<dbReference type="AlphaFoldDB" id="A0A9D4CZS3"/>
<dbReference type="PROSITE" id="PS50262">
    <property type="entry name" value="G_PROTEIN_RECEP_F1_2"/>
    <property type="match status" value="1"/>
</dbReference>
<keyword evidence="7" id="KW-0297">G-protein coupled receptor</keyword>
<protein>
    <recommendedName>
        <fullName evidence="9">G-protein coupled receptors family 1 profile domain-containing protein</fullName>
    </recommendedName>
</protein>
<dbReference type="GO" id="GO:0004930">
    <property type="term" value="F:G protein-coupled receptor activity"/>
    <property type="evidence" value="ECO:0007669"/>
    <property type="project" value="UniProtKB-KW"/>
</dbReference>
<evidence type="ECO:0000313" key="11">
    <source>
        <dbReference type="Proteomes" id="UP000828390"/>
    </source>
</evidence>
<dbReference type="Gene3D" id="1.20.1070.10">
    <property type="entry name" value="Rhodopsin 7-helix transmembrane proteins"/>
    <property type="match status" value="1"/>
</dbReference>
<evidence type="ECO:0000256" key="8">
    <source>
        <dbReference type="SAM" id="Phobius"/>
    </source>
</evidence>
<comment type="similarity">
    <text evidence="7">Belongs to the G-protein coupled receptor 1 family.</text>
</comment>
<keyword evidence="2" id="KW-1003">Cell membrane</keyword>
<reference evidence="10" key="1">
    <citation type="journal article" date="2019" name="bioRxiv">
        <title>The Genome of the Zebra Mussel, Dreissena polymorpha: A Resource for Invasive Species Research.</title>
        <authorList>
            <person name="McCartney M.A."/>
            <person name="Auch B."/>
            <person name="Kono T."/>
            <person name="Mallez S."/>
            <person name="Zhang Y."/>
            <person name="Obille A."/>
            <person name="Becker A."/>
            <person name="Abrahante J.E."/>
            <person name="Garbe J."/>
            <person name="Badalamenti J.P."/>
            <person name="Herman A."/>
            <person name="Mangelson H."/>
            <person name="Liachko I."/>
            <person name="Sullivan S."/>
            <person name="Sone E.D."/>
            <person name="Koren S."/>
            <person name="Silverstein K.A.T."/>
            <person name="Beckman K.B."/>
            <person name="Gohl D.M."/>
        </authorList>
    </citation>
    <scope>NUCLEOTIDE SEQUENCE</scope>
    <source>
        <strain evidence="10">Duluth1</strain>
        <tissue evidence="10">Whole animal</tissue>
    </source>
</reference>
<dbReference type="InterPro" id="IPR000276">
    <property type="entry name" value="GPCR_Rhodpsn"/>
</dbReference>
<keyword evidence="7" id="KW-0807">Transducer</keyword>
<dbReference type="Proteomes" id="UP000828390">
    <property type="component" value="Unassembled WGS sequence"/>
</dbReference>
<comment type="caution">
    <text evidence="10">The sequence shown here is derived from an EMBL/GenBank/DDBJ whole genome shotgun (WGS) entry which is preliminary data.</text>
</comment>
<dbReference type="EMBL" id="JAIWYP010000011">
    <property type="protein sequence ID" value="KAH3735539.1"/>
    <property type="molecule type" value="Genomic_DNA"/>
</dbReference>
<evidence type="ECO:0000256" key="4">
    <source>
        <dbReference type="ARBA" id="ARBA00022989"/>
    </source>
</evidence>
<evidence type="ECO:0000256" key="3">
    <source>
        <dbReference type="ARBA" id="ARBA00022692"/>
    </source>
</evidence>
<feature type="transmembrane region" description="Helical" evidence="8">
    <location>
        <begin position="290"/>
        <end position="312"/>
    </location>
</feature>
<dbReference type="CDD" id="cd00637">
    <property type="entry name" value="7tm_classA_rhodopsin-like"/>
    <property type="match status" value="1"/>
</dbReference>
<feature type="transmembrane region" description="Helical" evidence="8">
    <location>
        <begin position="146"/>
        <end position="166"/>
    </location>
</feature>
<name>A0A9D4CZS3_DREPO</name>
<evidence type="ECO:0000256" key="7">
    <source>
        <dbReference type="RuleBase" id="RU000688"/>
    </source>
</evidence>
<evidence type="ECO:0000256" key="6">
    <source>
        <dbReference type="ARBA" id="ARBA00023170"/>
    </source>
</evidence>
<feature type="domain" description="G-protein coupled receptors family 1 profile" evidence="9">
    <location>
        <begin position="1"/>
        <end position="301"/>
    </location>
</feature>
<dbReference type="Pfam" id="PF00001">
    <property type="entry name" value="7tm_1"/>
    <property type="match status" value="1"/>
</dbReference>
<feature type="transmembrane region" description="Helical" evidence="8">
    <location>
        <begin position="45"/>
        <end position="66"/>
    </location>
</feature>
<dbReference type="PANTHER" id="PTHR24241">
    <property type="entry name" value="NEUROPEPTIDE RECEPTOR-RELATED G-PROTEIN COUPLED RECEPTOR"/>
    <property type="match status" value="1"/>
</dbReference>
<dbReference type="SUPFAM" id="SSF81321">
    <property type="entry name" value="Family A G protein-coupled receptor-like"/>
    <property type="match status" value="1"/>
</dbReference>
<dbReference type="GO" id="GO:0005886">
    <property type="term" value="C:plasma membrane"/>
    <property type="evidence" value="ECO:0007669"/>
    <property type="project" value="UniProtKB-SubCell"/>
</dbReference>
<dbReference type="PRINTS" id="PR00237">
    <property type="entry name" value="GPCRRHODOPSN"/>
</dbReference>
<evidence type="ECO:0000256" key="1">
    <source>
        <dbReference type="ARBA" id="ARBA00004651"/>
    </source>
</evidence>
<keyword evidence="3 7" id="KW-0812">Transmembrane</keyword>
<keyword evidence="11" id="KW-1185">Reference proteome</keyword>
<dbReference type="InterPro" id="IPR017452">
    <property type="entry name" value="GPCR_Rhodpsn_7TM"/>
</dbReference>
<gene>
    <name evidence="10" type="ORF">DPMN_042074</name>
</gene>
<dbReference type="PROSITE" id="PS00237">
    <property type="entry name" value="G_PROTEIN_RECEP_F1_1"/>
    <property type="match status" value="1"/>
</dbReference>
<keyword evidence="6 7" id="KW-0675">Receptor</keyword>
<evidence type="ECO:0000313" key="10">
    <source>
        <dbReference type="EMBL" id="KAH3735539.1"/>
    </source>
</evidence>
<feature type="transmembrane region" description="Helical" evidence="8">
    <location>
        <begin position="248"/>
        <end position="270"/>
    </location>
</feature>